<dbReference type="EMBL" id="KK852461">
    <property type="protein sequence ID" value="KDR23439.1"/>
    <property type="molecule type" value="Genomic_DNA"/>
</dbReference>
<accession>A0A067RUC1</accession>
<protein>
    <submittedName>
        <fullName evidence="1">Uncharacterized protein</fullName>
    </submittedName>
</protein>
<reference evidence="1 2" key="1">
    <citation type="journal article" date="2014" name="Nat. Commun.">
        <title>Molecular traces of alternative social organization in a termite genome.</title>
        <authorList>
            <person name="Terrapon N."/>
            <person name="Li C."/>
            <person name="Robertson H.M."/>
            <person name="Ji L."/>
            <person name="Meng X."/>
            <person name="Booth W."/>
            <person name="Chen Z."/>
            <person name="Childers C.P."/>
            <person name="Glastad K.M."/>
            <person name="Gokhale K."/>
            <person name="Gowin J."/>
            <person name="Gronenberg W."/>
            <person name="Hermansen R.A."/>
            <person name="Hu H."/>
            <person name="Hunt B.G."/>
            <person name="Huylmans A.K."/>
            <person name="Khalil S.M."/>
            <person name="Mitchell R.D."/>
            <person name="Munoz-Torres M.C."/>
            <person name="Mustard J.A."/>
            <person name="Pan H."/>
            <person name="Reese J.T."/>
            <person name="Scharf M.E."/>
            <person name="Sun F."/>
            <person name="Vogel H."/>
            <person name="Xiao J."/>
            <person name="Yang W."/>
            <person name="Yang Z."/>
            <person name="Yang Z."/>
            <person name="Zhou J."/>
            <person name="Zhu J."/>
            <person name="Brent C.S."/>
            <person name="Elsik C.G."/>
            <person name="Goodisman M.A."/>
            <person name="Liberles D.A."/>
            <person name="Roe R.M."/>
            <person name="Vargo E.L."/>
            <person name="Vilcinskas A."/>
            <person name="Wang J."/>
            <person name="Bornberg-Bauer E."/>
            <person name="Korb J."/>
            <person name="Zhang G."/>
            <person name="Liebig J."/>
        </authorList>
    </citation>
    <scope>NUCLEOTIDE SEQUENCE [LARGE SCALE GENOMIC DNA]</scope>
    <source>
        <tissue evidence="1">Whole organism</tissue>
    </source>
</reference>
<evidence type="ECO:0000313" key="1">
    <source>
        <dbReference type="EMBL" id="KDR23439.1"/>
    </source>
</evidence>
<sequence length="73" mass="8234">MFAETLDNSREWVPSLRYCPSVRAEGLDKTTKTSIRIFSFGGCKSLSPFTTEERLVSAWVDEKERRSGSGESL</sequence>
<gene>
    <name evidence="1" type="ORF">L798_05803</name>
</gene>
<keyword evidence="2" id="KW-1185">Reference proteome</keyword>
<dbReference type="AlphaFoldDB" id="A0A067RUC1"/>
<name>A0A067RUC1_ZOONE</name>
<organism evidence="1 2">
    <name type="scientific">Zootermopsis nevadensis</name>
    <name type="common">Dampwood termite</name>
    <dbReference type="NCBI Taxonomy" id="136037"/>
    <lineage>
        <taxon>Eukaryota</taxon>
        <taxon>Metazoa</taxon>
        <taxon>Ecdysozoa</taxon>
        <taxon>Arthropoda</taxon>
        <taxon>Hexapoda</taxon>
        <taxon>Insecta</taxon>
        <taxon>Pterygota</taxon>
        <taxon>Neoptera</taxon>
        <taxon>Polyneoptera</taxon>
        <taxon>Dictyoptera</taxon>
        <taxon>Blattodea</taxon>
        <taxon>Blattoidea</taxon>
        <taxon>Termitoidae</taxon>
        <taxon>Termopsidae</taxon>
        <taxon>Zootermopsis</taxon>
    </lineage>
</organism>
<dbReference type="InParanoid" id="A0A067RUC1"/>
<proteinExistence type="predicted"/>
<dbReference type="Proteomes" id="UP000027135">
    <property type="component" value="Unassembled WGS sequence"/>
</dbReference>
<evidence type="ECO:0000313" key="2">
    <source>
        <dbReference type="Proteomes" id="UP000027135"/>
    </source>
</evidence>